<evidence type="ECO:0000313" key="2">
    <source>
        <dbReference type="Proteomes" id="UP000660454"/>
    </source>
</evidence>
<gene>
    <name evidence="1" type="ORF">Msi02_72340</name>
</gene>
<dbReference type="EMBL" id="BOOF01000053">
    <property type="protein sequence ID" value="GIH66417.1"/>
    <property type="molecule type" value="Genomic_DNA"/>
</dbReference>
<organism evidence="1 2">
    <name type="scientific">Microbispora siamensis</name>
    <dbReference type="NCBI Taxonomy" id="564413"/>
    <lineage>
        <taxon>Bacteria</taxon>
        <taxon>Bacillati</taxon>
        <taxon>Actinomycetota</taxon>
        <taxon>Actinomycetes</taxon>
        <taxon>Streptosporangiales</taxon>
        <taxon>Streptosporangiaceae</taxon>
        <taxon>Microbispora</taxon>
    </lineage>
</organism>
<name>A0ABQ4GY93_9ACTN</name>
<reference evidence="1 2" key="1">
    <citation type="submission" date="2021-01" db="EMBL/GenBank/DDBJ databases">
        <title>Whole genome shotgun sequence of Microbispora siamensis NBRC 104113.</title>
        <authorList>
            <person name="Komaki H."/>
            <person name="Tamura T."/>
        </authorList>
    </citation>
    <scope>NUCLEOTIDE SEQUENCE [LARGE SCALE GENOMIC DNA]</scope>
    <source>
        <strain evidence="1 2">NBRC 104113</strain>
    </source>
</reference>
<evidence type="ECO:0008006" key="3">
    <source>
        <dbReference type="Google" id="ProtNLM"/>
    </source>
</evidence>
<sequence length="56" mass="6358">MNITDEKQSEVPSNVTDLRDIPLSHVSDIDREGIIRRVLPETLVERVPVARFNSSI</sequence>
<protein>
    <recommendedName>
        <fullName evidence="3">FXSXX-COOH protein</fullName>
    </recommendedName>
</protein>
<accession>A0ABQ4GY93</accession>
<dbReference type="Proteomes" id="UP000660454">
    <property type="component" value="Unassembled WGS sequence"/>
</dbReference>
<proteinExistence type="predicted"/>
<comment type="caution">
    <text evidence="1">The sequence shown here is derived from an EMBL/GenBank/DDBJ whole genome shotgun (WGS) entry which is preliminary data.</text>
</comment>
<keyword evidence="2" id="KW-1185">Reference proteome</keyword>
<evidence type="ECO:0000313" key="1">
    <source>
        <dbReference type="EMBL" id="GIH66417.1"/>
    </source>
</evidence>